<gene>
    <name evidence="2" type="ORF">PAXRUDRAFT_43611</name>
</gene>
<dbReference type="STRING" id="930991.A0A0D0DFY0"/>
<dbReference type="InterPro" id="IPR054722">
    <property type="entry name" value="PolX-like_BBD"/>
</dbReference>
<dbReference type="AlphaFoldDB" id="A0A0D0DFY0"/>
<evidence type="ECO:0000259" key="1">
    <source>
        <dbReference type="Pfam" id="PF22936"/>
    </source>
</evidence>
<dbReference type="Proteomes" id="UP000054538">
    <property type="component" value="Unassembled WGS sequence"/>
</dbReference>
<feature type="non-terminal residue" evidence="2">
    <location>
        <position position="50"/>
    </location>
</feature>
<dbReference type="EMBL" id="KN827318">
    <property type="protein sequence ID" value="KIK76735.1"/>
    <property type="molecule type" value="Genomic_DNA"/>
</dbReference>
<name>A0A0D0DFY0_9AGAM</name>
<feature type="domain" description="Retrovirus-related Pol polyprotein from transposon TNT 1-94-like beta-barrel" evidence="1">
    <location>
        <begin position="2"/>
        <end position="50"/>
    </location>
</feature>
<dbReference type="InParanoid" id="A0A0D0DFY0"/>
<accession>A0A0D0DFY0</accession>
<sequence length="50" mass="5438">PKPIKVADGRTLSATGRGDIIIELPKGQERTSITLRDVLYTPDIAFTLIS</sequence>
<reference evidence="2 3" key="1">
    <citation type="submission" date="2014-04" db="EMBL/GenBank/DDBJ databases">
        <authorList>
            <consortium name="DOE Joint Genome Institute"/>
            <person name="Kuo A."/>
            <person name="Kohler A."/>
            <person name="Jargeat P."/>
            <person name="Nagy L.G."/>
            <person name="Floudas D."/>
            <person name="Copeland A."/>
            <person name="Barry K.W."/>
            <person name="Cichocki N."/>
            <person name="Veneault-Fourrey C."/>
            <person name="LaButti K."/>
            <person name="Lindquist E.A."/>
            <person name="Lipzen A."/>
            <person name="Lundell T."/>
            <person name="Morin E."/>
            <person name="Murat C."/>
            <person name="Sun H."/>
            <person name="Tunlid A."/>
            <person name="Henrissat B."/>
            <person name="Grigoriev I.V."/>
            <person name="Hibbett D.S."/>
            <person name="Martin F."/>
            <person name="Nordberg H.P."/>
            <person name="Cantor M.N."/>
            <person name="Hua S.X."/>
        </authorList>
    </citation>
    <scope>NUCLEOTIDE SEQUENCE [LARGE SCALE GENOMIC DNA]</scope>
    <source>
        <strain evidence="2 3">Ve08.2h10</strain>
    </source>
</reference>
<dbReference type="Pfam" id="PF22936">
    <property type="entry name" value="Pol_BBD"/>
    <property type="match status" value="1"/>
</dbReference>
<feature type="non-terminal residue" evidence="2">
    <location>
        <position position="1"/>
    </location>
</feature>
<protein>
    <submittedName>
        <fullName evidence="2">Unplaced genomic scaffold scaffold_2496, whole genome shotgun sequence</fullName>
    </submittedName>
</protein>
<keyword evidence="3" id="KW-1185">Reference proteome</keyword>
<organism evidence="2 3">
    <name type="scientific">Paxillus rubicundulus Ve08.2h10</name>
    <dbReference type="NCBI Taxonomy" id="930991"/>
    <lineage>
        <taxon>Eukaryota</taxon>
        <taxon>Fungi</taxon>
        <taxon>Dikarya</taxon>
        <taxon>Basidiomycota</taxon>
        <taxon>Agaricomycotina</taxon>
        <taxon>Agaricomycetes</taxon>
        <taxon>Agaricomycetidae</taxon>
        <taxon>Boletales</taxon>
        <taxon>Paxilineae</taxon>
        <taxon>Paxillaceae</taxon>
        <taxon>Paxillus</taxon>
    </lineage>
</organism>
<dbReference type="OrthoDB" id="3251181at2759"/>
<evidence type="ECO:0000313" key="3">
    <source>
        <dbReference type="Proteomes" id="UP000054538"/>
    </source>
</evidence>
<dbReference type="HOGENOM" id="CLU_158358_1_0_1"/>
<reference evidence="3" key="2">
    <citation type="submission" date="2015-01" db="EMBL/GenBank/DDBJ databases">
        <title>Evolutionary Origins and Diversification of the Mycorrhizal Mutualists.</title>
        <authorList>
            <consortium name="DOE Joint Genome Institute"/>
            <consortium name="Mycorrhizal Genomics Consortium"/>
            <person name="Kohler A."/>
            <person name="Kuo A."/>
            <person name="Nagy L.G."/>
            <person name="Floudas D."/>
            <person name="Copeland A."/>
            <person name="Barry K.W."/>
            <person name="Cichocki N."/>
            <person name="Veneault-Fourrey C."/>
            <person name="LaButti K."/>
            <person name="Lindquist E.A."/>
            <person name="Lipzen A."/>
            <person name="Lundell T."/>
            <person name="Morin E."/>
            <person name="Murat C."/>
            <person name="Riley R."/>
            <person name="Ohm R."/>
            <person name="Sun H."/>
            <person name="Tunlid A."/>
            <person name="Henrissat B."/>
            <person name="Grigoriev I.V."/>
            <person name="Hibbett D.S."/>
            <person name="Martin F."/>
        </authorList>
    </citation>
    <scope>NUCLEOTIDE SEQUENCE [LARGE SCALE GENOMIC DNA]</scope>
    <source>
        <strain evidence="3">Ve08.2h10</strain>
    </source>
</reference>
<proteinExistence type="predicted"/>
<evidence type="ECO:0000313" key="2">
    <source>
        <dbReference type="EMBL" id="KIK76735.1"/>
    </source>
</evidence>